<dbReference type="PANTHER" id="PTHR43027">
    <property type="entry name" value="DOXORUBICIN RESISTANCE ABC TRANSPORTER PERMEASE PROTEIN DRRC-RELATED"/>
    <property type="match status" value="1"/>
</dbReference>
<evidence type="ECO:0000313" key="7">
    <source>
        <dbReference type="EMBL" id="AFV25690.1"/>
    </source>
</evidence>
<protein>
    <submittedName>
        <fullName evidence="7">Multidrug transporter</fullName>
    </submittedName>
</protein>
<keyword evidence="4 5" id="KW-0472">Membrane</keyword>
<feature type="transmembrane region" description="Helical" evidence="5">
    <location>
        <begin position="271"/>
        <end position="290"/>
    </location>
</feature>
<feature type="transmembrane region" description="Helical" evidence="5">
    <location>
        <begin position="327"/>
        <end position="349"/>
    </location>
</feature>
<reference evidence="9 11" key="3">
    <citation type="submission" date="2014-01" db="EMBL/GenBank/DDBJ databases">
        <title>Draft genome sequencing of Bacillus alcalophilus CGMCC 1.3604.</title>
        <authorList>
            <person name="Yang J."/>
            <person name="Diao L."/>
            <person name="Yang S."/>
        </authorList>
    </citation>
    <scope>NUCLEOTIDE SEQUENCE [LARGE SCALE GENOMIC DNA]</scope>
    <source>
        <strain evidence="9 11">CGMCC 1.3604</strain>
    </source>
</reference>
<evidence type="ECO:0000256" key="3">
    <source>
        <dbReference type="ARBA" id="ARBA00022989"/>
    </source>
</evidence>
<evidence type="ECO:0000259" key="6">
    <source>
        <dbReference type="PROSITE" id="PS51012"/>
    </source>
</evidence>
<feature type="transmembrane region" description="Helical" evidence="5">
    <location>
        <begin position="12"/>
        <end position="33"/>
    </location>
</feature>
<dbReference type="GO" id="GO:0016020">
    <property type="term" value="C:membrane"/>
    <property type="evidence" value="ECO:0007669"/>
    <property type="project" value="UniProtKB-SubCell"/>
</dbReference>
<dbReference type="STRING" id="1218173.BALCAV_0209965"/>
<feature type="transmembrane region" description="Helical" evidence="5">
    <location>
        <begin position="232"/>
        <end position="259"/>
    </location>
</feature>
<accession>J8TUT1</accession>
<evidence type="ECO:0000313" key="9">
    <source>
        <dbReference type="EMBL" id="THG91744.1"/>
    </source>
</evidence>
<evidence type="ECO:0000256" key="4">
    <source>
        <dbReference type="ARBA" id="ARBA00023136"/>
    </source>
</evidence>
<feature type="transmembrane region" description="Helical" evidence="5">
    <location>
        <begin position="204"/>
        <end position="226"/>
    </location>
</feature>
<dbReference type="EMBL" id="JALP01000049">
    <property type="protein sequence ID" value="THG91744.1"/>
    <property type="molecule type" value="Genomic_DNA"/>
</dbReference>
<evidence type="ECO:0000313" key="11">
    <source>
        <dbReference type="Proteomes" id="UP000297014"/>
    </source>
</evidence>
<feature type="transmembrane region" description="Helical" evidence="5">
    <location>
        <begin position="161"/>
        <end position="183"/>
    </location>
</feature>
<evidence type="ECO:0000313" key="8">
    <source>
        <dbReference type="EMBL" id="KGA97485.1"/>
    </source>
</evidence>
<evidence type="ECO:0000313" key="10">
    <source>
        <dbReference type="Proteomes" id="UP000002754"/>
    </source>
</evidence>
<dbReference type="InterPro" id="IPR052902">
    <property type="entry name" value="ABC-2_transporter"/>
</dbReference>
<dbReference type="AlphaFoldDB" id="J8TUT1"/>
<name>J8TUT1_ALKAL</name>
<dbReference type="GO" id="GO:0140359">
    <property type="term" value="F:ABC-type transporter activity"/>
    <property type="evidence" value="ECO:0007669"/>
    <property type="project" value="InterPro"/>
</dbReference>
<dbReference type="InterPro" id="IPR047817">
    <property type="entry name" value="ABC2_TM_bact-type"/>
</dbReference>
<dbReference type="EMBL" id="ALPT02000028">
    <property type="protein sequence ID" value="KGA97485.1"/>
    <property type="molecule type" value="Genomic_DNA"/>
</dbReference>
<keyword evidence="10" id="KW-1185">Reference proteome</keyword>
<feature type="domain" description="ABC transmembrane type-2" evidence="6">
    <location>
        <begin position="123"/>
        <end position="352"/>
    </location>
</feature>
<keyword evidence="2 5" id="KW-0812">Transmembrane</keyword>
<dbReference type="EMBL" id="JX399267">
    <property type="protein sequence ID" value="AFV25690.1"/>
    <property type="molecule type" value="Genomic_DNA"/>
</dbReference>
<sequence>MRAIIWGEWKQVLRNPLSLIGTIFLTVIFAIVMGQGGSTAEKTVPIFSNSLSEEQLMAEVNKLNEGKALRFEIRSETNIRSGLANQAYDLAVHLEEQSYQLFLSRQSEYKSLVEAEMSTYFKQKRLSENELELKTFSAKTYTKYESFSNEEGLPFDMTLHALFGFSLFFVFYTISFSSQSILYQKEFGLWDRVILSPTTKMEMYLGQILFSFQIGYIQLLIIYFIFKFIVGVHFYGGFLVVLIAVIPYLLALVSLGILISGFVTNVRQLNGIVPFISVSMAMLGGAFFPLEFVSSDLILLLSKFSPTSYGLEMLKGATVYQWSFEQFLLPASILFGISAFCMGVGLNLMEKRMKYKKG</sequence>
<reference evidence="8 10" key="2">
    <citation type="journal article" date="2014" name="Genome Announc.">
        <title>Draft Genome Sequence of Bacillus alcalophilus AV1934, a Classic Alkaliphile Isolated from Human Feces in 1934.</title>
        <authorList>
            <person name="Attie O."/>
            <person name="Jayaprakash A."/>
            <person name="Shah H."/>
            <person name="Paulsen I.T."/>
            <person name="Morino M."/>
            <person name="Takahashi Y."/>
            <person name="Narumi I."/>
            <person name="Sachidanandam R."/>
            <person name="Satoh K."/>
            <person name="Ito M."/>
            <person name="Krulwich T.A."/>
        </authorList>
    </citation>
    <scope>NUCLEOTIDE SEQUENCE [LARGE SCALE GENOMIC DNA]</scope>
    <source>
        <strain evidence="8 10">AV1934</strain>
    </source>
</reference>
<dbReference type="OrthoDB" id="266913at2"/>
<reference evidence="7" key="1">
    <citation type="submission" date="2012-07" db="EMBL/GenBank/DDBJ databases">
        <title>A Draft Genome for Bacillus alcalophilus strain ATCC 27647.</title>
        <authorList>
            <person name="Attie O."/>
            <person name="Jayaprakash A."/>
            <person name="Sachidanandam R."/>
            <person name="Shah H."/>
            <person name="Paulsen I."/>
            <person name="Morino M."/>
            <person name="Ito M."/>
            <person name="Krulwich T."/>
        </authorList>
    </citation>
    <scope>NUCLEOTIDE SEQUENCE</scope>
    <source>
        <strain evidence="7">ATCC 27647</strain>
    </source>
</reference>
<dbReference type="InterPro" id="IPR013525">
    <property type="entry name" value="ABC2_TM"/>
</dbReference>
<comment type="subcellular location">
    <subcellularLocation>
        <location evidence="1">Membrane</location>
        <topology evidence="1">Multi-pass membrane protein</topology>
    </subcellularLocation>
</comment>
<evidence type="ECO:0000256" key="2">
    <source>
        <dbReference type="ARBA" id="ARBA00022692"/>
    </source>
</evidence>
<gene>
    <name evidence="9" type="ORF">AJ85_01955</name>
    <name evidence="7" type="ORF">BalcAV0957</name>
    <name evidence="8" type="ORF">BALCAV_0209965</name>
</gene>
<organism evidence="8 10">
    <name type="scientific">Alkalihalobacillus alcalophilus ATCC 27647 = CGMCC 1.3604</name>
    <dbReference type="NCBI Taxonomy" id="1218173"/>
    <lineage>
        <taxon>Bacteria</taxon>
        <taxon>Bacillati</taxon>
        <taxon>Bacillota</taxon>
        <taxon>Bacilli</taxon>
        <taxon>Bacillales</taxon>
        <taxon>Bacillaceae</taxon>
        <taxon>Alkalihalobacillus</taxon>
    </lineage>
</organism>
<dbReference type="Proteomes" id="UP000002754">
    <property type="component" value="Unassembled WGS sequence"/>
</dbReference>
<dbReference type="RefSeq" id="WP_003321442.1">
    <property type="nucleotide sequence ID" value="NZ_ALPT02000028.1"/>
</dbReference>
<evidence type="ECO:0000256" key="1">
    <source>
        <dbReference type="ARBA" id="ARBA00004141"/>
    </source>
</evidence>
<proteinExistence type="predicted"/>
<dbReference type="Pfam" id="PF12698">
    <property type="entry name" value="ABC2_membrane_3"/>
    <property type="match status" value="1"/>
</dbReference>
<dbReference type="Proteomes" id="UP000297014">
    <property type="component" value="Unassembled WGS sequence"/>
</dbReference>
<keyword evidence="3 5" id="KW-1133">Transmembrane helix</keyword>
<dbReference type="PANTHER" id="PTHR43027:SF1">
    <property type="entry name" value="DOXORUBICIN RESISTANCE ABC TRANSPORTER PERMEASE PROTEIN DRRC-RELATED"/>
    <property type="match status" value="1"/>
</dbReference>
<dbReference type="PROSITE" id="PS51012">
    <property type="entry name" value="ABC_TM2"/>
    <property type="match status" value="1"/>
</dbReference>
<evidence type="ECO:0000256" key="5">
    <source>
        <dbReference type="SAM" id="Phobius"/>
    </source>
</evidence>
<dbReference type="eggNOG" id="COG0842">
    <property type="taxonomic scope" value="Bacteria"/>
</dbReference>